<dbReference type="GO" id="GO:0009102">
    <property type="term" value="P:biotin biosynthetic process"/>
    <property type="evidence" value="ECO:0007669"/>
    <property type="project" value="TreeGrafter"/>
</dbReference>
<keyword evidence="3 6" id="KW-0808">Transferase</keyword>
<dbReference type="AlphaFoldDB" id="A0A5C2RW98"/>
<dbReference type="EMBL" id="ML122301">
    <property type="protein sequence ID" value="RPD54857.1"/>
    <property type="molecule type" value="Genomic_DNA"/>
</dbReference>
<dbReference type="PANTHER" id="PTHR13693">
    <property type="entry name" value="CLASS II AMINOTRANSFERASE/8-AMINO-7-OXONONANOATE SYNTHASE"/>
    <property type="match status" value="1"/>
</dbReference>
<comment type="cofactor">
    <cofactor evidence="1">
        <name>pyridoxal 5'-phosphate</name>
        <dbReference type="ChEBI" id="CHEBI:597326"/>
    </cofactor>
</comment>
<dbReference type="OrthoDB" id="2382073at2759"/>
<dbReference type="SUPFAM" id="SSF53383">
    <property type="entry name" value="PLP-dependent transferases"/>
    <property type="match status" value="1"/>
</dbReference>
<organism evidence="6 7">
    <name type="scientific">Lentinus tigrinus ALCF2SS1-6</name>
    <dbReference type="NCBI Taxonomy" id="1328759"/>
    <lineage>
        <taxon>Eukaryota</taxon>
        <taxon>Fungi</taxon>
        <taxon>Dikarya</taxon>
        <taxon>Basidiomycota</taxon>
        <taxon>Agaricomycotina</taxon>
        <taxon>Agaricomycetes</taxon>
        <taxon>Polyporales</taxon>
        <taxon>Polyporaceae</taxon>
        <taxon>Lentinus</taxon>
    </lineage>
</organism>
<dbReference type="InterPro" id="IPR004839">
    <property type="entry name" value="Aminotransferase_I/II_large"/>
</dbReference>
<evidence type="ECO:0000256" key="4">
    <source>
        <dbReference type="ARBA" id="ARBA00022898"/>
    </source>
</evidence>
<evidence type="ECO:0000256" key="1">
    <source>
        <dbReference type="ARBA" id="ARBA00001933"/>
    </source>
</evidence>
<dbReference type="Pfam" id="PF00155">
    <property type="entry name" value="Aminotran_1_2"/>
    <property type="match status" value="1"/>
</dbReference>
<protein>
    <submittedName>
        <fullName evidence="6">PLP-dependent transferase</fullName>
    </submittedName>
</protein>
<dbReference type="STRING" id="1328759.A0A5C2RW98"/>
<dbReference type="GO" id="GO:0030170">
    <property type="term" value="F:pyridoxal phosphate binding"/>
    <property type="evidence" value="ECO:0007669"/>
    <property type="project" value="InterPro"/>
</dbReference>
<dbReference type="InterPro" id="IPR050087">
    <property type="entry name" value="AON_synthase_class-II"/>
</dbReference>
<dbReference type="InterPro" id="IPR015422">
    <property type="entry name" value="PyrdxlP-dep_Trfase_small"/>
</dbReference>
<dbReference type="PANTHER" id="PTHR13693:SF77">
    <property type="entry name" value="8-AMINO-7-OXONONANOATE SYNTHASE"/>
    <property type="match status" value="1"/>
</dbReference>
<dbReference type="InterPro" id="IPR015424">
    <property type="entry name" value="PyrdxlP-dep_Trfase"/>
</dbReference>
<accession>A0A5C2RW98</accession>
<comment type="similarity">
    <text evidence="2">Belongs to the class-II pyridoxal-phosphate-dependent aminotransferase family. BioF subfamily.</text>
</comment>
<proteinExistence type="inferred from homology"/>
<dbReference type="Gene3D" id="3.40.640.10">
    <property type="entry name" value="Type I PLP-dependent aspartate aminotransferase-like (Major domain)"/>
    <property type="match status" value="1"/>
</dbReference>
<sequence>MEKRRSLSIGCPDFREPMPTTAPDLFSNDYLSITTNPHARQAFLEKVSQLPFVFGAAGSRLLTGNNNSHTDFETRMSDFFGGPGCRASTAVLFNSGYDANLSFWSTIPQKSDAVVFDELVHNSIRDGMVASPLKAAGALYPFKHNSVASFRERVQNVLETHPNIASGEGMLFVAVETLYSMEGDYAPLLQIFDAVDELIPKSSAHIMVDEAHTSSLFGPEGRGLLYALGLQARVHSVLHTHSKGWGVGGATILTSAAIRKYLMLHARPFIYTTAPPHAHVCSLHIAFDYLTGPEGSELRDRLRSLSRYFEGVLQTALRHVPPDLLSLSERKIPEDYPSEIFSPIFPLTSRSPKLLEEFLRPLGYAVTAIPYPTVPRGKEGIRVVMHAGNTEEELDEFVTRLLQWVTMMQALEEHRKENGEMIAWQSQERAKL</sequence>
<evidence type="ECO:0000313" key="6">
    <source>
        <dbReference type="EMBL" id="RPD54857.1"/>
    </source>
</evidence>
<keyword evidence="7" id="KW-1185">Reference proteome</keyword>
<dbReference type="Proteomes" id="UP000313359">
    <property type="component" value="Unassembled WGS sequence"/>
</dbReference>
<evidence type="ECO:0000259" key="5">
    <source>
        <dbReference type="Pfam" id="PF00155"/>
    </source>
</evidence>
<dbReference type="GO" id="GO:0016740">
    <property type="term" value="F:transferase activity"/>
    <property type="evidence" value="ECO:0007669"/>
    <property type="project" value="UniProtKB-KW"/>
</dbReference>
<gene>
    <name evidence="6" type="ORF">L227DRAFT_510966</name>
</gene>
<dbReference type="InterPro" id="IPR015421">
    <property type="entry name" value="PyrdxlP-dep_Trfase_major"/>
</dbReference>
<keyword evidence="4" id="KW-0663">Pyridoxal phosphate</keyword>
<feature type="domain" description="Aminotransferase class I/classII large" evidence="5">
    <location>
        <begin position="25"/>
        <end position="401"/>
    </location>
</feature>
<evidence type="ECO:0000313" key="7">
    <source>
        <dbReference type="Proteomes" id="UP000313359"/>
    </source>
</evidence>
<name>A0A5C2RW98_9APHY</name>
<evidence type="ECO:0000256" key="3">
    <source>
        <dbReference type="ARBA" id="ARBA00022679"/>
    </source>
</evidence>
<reference evidence="6" key="1">
    <citation type="journal article" date="2018" name="Genome Biol. Evol.">
        <title>Genomics and development of Lentinus tigrinus, a white-rot wood-decaying mushroom with dimorphic fruiting bodies.</title>
        <authorList>
            <person name="Wu B."/>
            <person name="Xu Z."/>
            <person name="Knudson A."/>
            <person name="Carlson A."/>
            <person name="Chen N."/>
            <person name="Kovaka S."/>
            <person name="LaButti K."/>
            <person name="Lipzen A."/>
            <person name="Pennachio C."/>
            <person name="Riley R."/>
            <person name="Schakwitz W."/>
            <person name="Umezawa K."/>
            <person name="Ohm R.A."/>
            <person name="Grigoriev I.V."/>
            <person name="Nagy L.G."/>
            <person name="Gibbons J."/>
            <person name="Hibbett D."/>
        </authorList>
    </citation>
    <scope>NUCLEOTIDE SEQUENCE [LARGE SCALE GENOMIC DNA]</scope>
    <source>
        <strain evidence="6">ALCF2SS1-6</strain>
    </source>
</reference>
<evidence type="ECO:0000256" key="2">
    <source>
        <dbReference type="ARBA" id="ARBA00010008"/>
    </source>
</evidence>
<dbReference type="Gene3D" id="3.90.1150.10">
    <property type="entry name" value="Aspartate Aminotransferase, domain 1"/>
    <property type="match status" value="1"/>
</dbReference>